<name>A0ACB8QJ13_9AGAM</name>
<keyword evidence="2" id="KW-1185">Reference proteome</keyword>
<gene>
    <name evidence="1" type="ORF">K488DRAFT_86473</name>
</gene>
<dbReference type="EMBL" id="MU273567">
    <property type="protein sequence ID" value="KAI0031794.1"/>
    <property type="molecule type" value="Genomic_DNA"/>
</dbReference>
<evidence type="ECO:0000313" key="1">
    <source>
        <dbReference type="EMBL" id="KAI0031794.1"/>
    </source>
</evidence>
<dbReference type="Proteomes" id="UP000814128">
    <property type="component" value="Unassembled WGS sequence"/>
</dbReference>
<sequence>MAPLSASISEWERTTYYYRGISPKHPNFLYHSDLLENPIPIPKGRHPHLPIKTVYGVFNTPLNAVWNTAARFVTHGKDEKDIIGPVVIWISTHPATTTAKNAHYASPDILVLLKADGVKGAAVEWYE</sequence>
<reference evidence="1" key="2">
    <citation type="journal article" date="2022" name="New Phytol.">
        <title>Evolutionary transition to the ectomycorrhizal habit in the genomes of a hyperdiverse lineage of mushroom-forming fungi.</title>
        <authorList>
            <person name="Looney B."/>
            <person name="Miyauchi S."/>
            <person name="Morin E."/>
            <person name="Drula E."/>
            <person name="Courty P.E."/>
            <person name="Kohler A."/>
            <person name="Kuo A."/>
            <person name="LaButti K."/>
            <person name="Pangilinan J."/>
            <person name="Lipzen A."/>
            <person name="Riley R."/>
            <person name="Andreopoulos W."/>
            <person name="He G."/>
            <person name="Johnson J."/>
            <person name="Nolan M."/>
            <person name="Tritt A."/>
            <person name="Barry K.W."/>
            <person name="Grigoriev I.V."/>
            <person name="Nagy L.G."/>
            <person name="Hibbett D."/>
            <person name="Henrissat B."/>
            <person name="Matheny P.B."/>
            <person name="Labbe J."/>
            <person name="Martin F.M."/>
        </authorList>
    </citation>
    <scope>NUCLEOTIDE SEQUENCE</scope>
    <source>
        <strain evidence="1">EC-137</strain>
    </source>
</reference>
<proteinExistence type="predicted"/>
<protein>
    <submittedName>
        <fullName evidence="1">Uncharacterized protein</fullName>
    </submittedName>
</protein>
<organism evidence="1 2">
    <name type="scientific">Vararia minispora EC-137</name>
    <dbReference type="NCBI Taxonomy" id="1314806"/>
    <lineage>
        <taxon>Eukaryota</taxon>
        <taxon>Fungi</taxon>
        <taxon>Dikarya</taxon>
        <taxon>Basidiomycota</taxon>
        <taxon>Agaricomycotina</taxon>
        <taxon>Agaricomycetes</taxon>
        <taxon>Russulales</taxon>
        <taxon>Lachnocladiaceae</taxon>
        <taxon>Vararia</taxon>
    </lineage>
</organism>
<evidence type="ECO:0000313" key="2">
    <source>
        <dbReference type="Proteomes" id="UP000814128"/>
    </source>
</evidence>
<comment type="caution">
    <text evidence="1">The sequence shown here is derived from an EMBL/GenBank/DDBJ whole genome shotgun (WGS) entry which is preliminary data.</text>
</comment>
<reference evidence="1" key="1">
    <citation type="submission" date="2021-02" db="EMBL/GenBank/DDBJ databases">
        <authorList>
            <consortium name="DOE Joint Genome Institute"/>
            <person name="Ahrendt S."/>
            <person name="Looney B.P."/>
            <person name="Miyauchi S."/>
            <person name="Morin E."/>
            <person name="Drula E."/>
            <person name="Courty P.E."/>
            <person name="Chicoki N."/>
            <person name="Fauchery L."/>
            <person name="Kohler A."/>
            <person name="Kuo A."/>
            <person name="Labutti K."/>
            <person name="Pangilinan J."/>
            <person name="Lipzen A."/>
            <person name="Riley R."/>
            <person name="Andreopoulos W."/>
            <person name="He G."/>
            <person name="Johnson J."/>
            <person name="Barry K.W."/>
            <person name="Grigoriev I.V."/>
            <person name="Nagy L."/>
            <person name="Hibbett D."/>
            <person name="Henrissat B."/>
            <person name="Matheny P.B."/>
            <person name="Labbe J."/>
            <person name="Martin F."/>
        </authorList>
    </citation>
    <scope>NUCLEOTIDE SEQUENCE</scope>
    <source>
        <strain evidence="1">EC-137</strain>
    </source>
</reference>
<accession>A0ACB8QJ13</accession>